<evidence type="ECO:0000259" key="11">
    <source>
        <dbReference type="PROSITE" id="PS51006"/>
    </source>
</evidence>
<reference evidence="15" key="4">
    <citation type="submission" date="2017-10" db="EMBL/GenBank/DDBJ databases">
        <authorList>
            <person name="Frank J."/>
        </authorList>
    </citation>
    <scope>NUCLEOTIDE SEQUENCE [LARGE SCALE GENOMIC DNA]</scope>
</reference>
<dbReference type="KEGG" id="kst:KSMBR1_2363"/>
<dbReference type="InterPro" id="IPR030374">
    <property type="entry name" value="PABS"/>
</dbReference>
<evidence type="ECO:0000313" key="15">
    <source>
        <dbReference type="Proteomes" id="UP000221734"/>
    </source>
</evidence>
<evidence type="ECO:0000313" key="12">
    <source>
        <dbReference type="EMBL" id="CAJ71431.1"/>
    </source>
</evidence>
<keyword evidence="15" id="KW-1185">Reference proteome</keyword>
<dbReference type="PROSITE" id="PS01330">
    <property type="entry name" value="PABS_1"/>
    <property type="match status" value="1"/>
</dbReference>
<evidence type="ECO:0000256" key="4">
    <source>
        <dbReference type="ARBA" id="ARBA00023066"/>
    </source>
</evidence>
<evidence type="ECO:0000313" key="13">
    <source>
        <dbReference type="EMBL" id="QII14082.1"/>
    </source>
</evidence>
<keyword evidence="3 7" id="KW-0808">Transferase</keyword>
<evidence type="ECO:0000256" key="1">
    <source>
        <dbReference type="ARBA" id="ARBA00007867"/>
    </source>
</evidence>
<comment type="subunit">
    <text evidence="7">Homodimer or homotetramer.</text>
</comment>
<dbReference type="InterPro" id="IPR001045">
    <property type="entry name" value="Spermi_synthase"/>
</dbReference>
<dbReference type="GO" id="GO:0004766">
    <property type="term" value="F:spermidine synthase activity"/>
    <property type="evidence" value="ECO:0007669"/>
    <property type="project" value="UniProtKB-UniRule"/>
</dbReference>
<dbReference type="Proteomes" id="UP000501926">
    <property type="component" value="Chromosome"/>
</dbReference>
<dbReference type="PANTHER" id="PTHR43317">
    <property type="entry name" value="THERMOSPERMINE SYNTHASE ACAULIS5"/>
    <property type="match status" value="1"/>
</dbReference>
<keyword evidence="2" id="KW-0963">Cytoplasm</keyword>
<comment type="function">
    <text evidence="7">Catalyzes the irreversible transfer of a propylamine group from the amino donor S-adenosylmethioninamine (decarboxy-AdoMet) to putrescine (1,4-diaminobutane) to yield spermidine.</text>
</comment>
<feature type="binding site" evidence="7">
    <location>
        <position position="169"/>
    </location>
    <ligand>
        <name>S-methyl-5'-thioadenosine</name>
        <dbReference type="ChEBI" id="CHEBI:17509"/>
    </ligand>
</feature>
<dbReference type="EMBL" id="CT573073">
    <property type="protein sequence ID" value="CAJ71431.1"/>
    <property type="molecule type" value="Genomic_DNA"/>
</dbReference>
<reference evidence="12" key="2">
    <citation type="submission" date="2006-01" db="EMBL/GenBank/DDBJ databases">
        <authorList>
            <person name="Genoscope"/>
        </authorList>
    </citation>
    <scope>NUCLEOTIDE SEQUENCE</scope>
</reference>
<dbReference type="HAMAP" id="MF_00198">
    <property type="entry name" value="Spermidine_synth"/>
    <property type="match status" value="1"/>
</dbReference>
<comment type="caution">
    <text evidence="7">Lacks conserved residue(s) required for the propagation of feature annotation.</text>
</comment>
<evidence type="ECO:0000256" key="9">
    <source>
        <dbReference type="RuleBase" id="RU003836"/>
    </source>
</evidence>
<reference evidence="13 16" key="5">
    <citation type="submission" date="2020-02" db="EMBL/GenBank/DDBJ databases">
        <title>Newly sequenced genome of strain CSTR1 showed variability in Candidatus Kuenenia stuttgartiensis genomes.</title>
        <authorList>
            <person name="Ding C."/>
            <person name="Adrian L."/>
        </authorList>
    </citation>
    <scope>NUCLEOTIDE SEQUENCE [LARGE SCALE GENOMIC DNA]</scope>
    <source>
        <strain evidence="13 16">CSTR1</strain>
    </source>
</reference>
<dbReference type="SUPFAM" id="SSF53335">
    <property type="entry name" value="S-adenosyl-L-methionine-dependent methyltransferases"/>
    <property type="match status" value="1"/>
</dbReference>
<evidence type="ECO:0000256" key="6">
    <source>
        <dbReference type="ARBA" id="ARBA00048874"/>
    </source>
</evidence>
<reference evidence="12" key="1">
    <citation type="journal article" date="2006" name="Nature">
        <title>Deciphering the evolution and metabolism of an anammox bacterium from a community genome.</title>
        <authorList>
            <person name="Strous M."/>
            <person name="Pelletier E."/>
            <person name="Mangenot S."/>
            <person name="Rattei T."/>
            <person name="Lehner A."/>
            <person name="Taylor M.W."/>
            <person name="Horn M."/>
            <person name="Daims H."/>
            <person name="Bartol-Mavel D."/>
            <person name="Wincker P."/>
            <person name="Barbe V."/>
            <person name="Fonknechten N."/>
            <person name="Vallenet D."/>
            <person name="Segurens B."/>
            <person name="Schenowitz-Truong C."/>
            <person name="Medigue C."/>
            <person name="Collingro A."/>
            <person name="Snel B."/>
            <person name="Dutilh B.E."/>
            <person name="OpDenCamp H.J.M."/>
            <person name="vanDerDrift C."/>
            <person name="Cirpus I."/>
            <person name="vanDePas-Schoonen K.T."/>
            <person name="Harhangi H.R."/>
            <person name="vanNiftrik L."/>
            <person name="Schmid M."/>
            <person name="Keltjens J."/>
            <person name="vanDeVossenberg J."/>
            <person name="Kartal B."/>
            <person name="Meier H."/>
            <person name="Frishman D."/>
            <person name="Huynen M.A."/>
            <person name="Mewes H."/>
            <person name="Weissenbach J."/>
            <person name="Jetten M.S.M."/>
            <person name="Wagner M."/>
            <person name="LePaslier D."/>
        </authorList>
    </citation>
    <scope>NUCLEOTIDE SEQUENCE</scope>
</reference>
<dbReference type="NCBIfam" id="NF037959">
    <property type="entry name" value="MFS_SpdSyn"/>
    <property type="match status" value="1"/>
</dbReference>
<dbReference type="OrthoDB" id="9793120at2"/>
<evidence type="ECO:0000256" key="8">
    <source>
        <dbReference type="PROSITE-ProRule" id="PRU00354"/>
    </source>
</evidence>
<name>Q1PW20_KUEST</name>
<feature type="binding site" evidence="7">
    <location>
        <begin position="142"/>
        <end position="143"/>
    </location>
    <ligand>
        <name>S-methyl-5'-thioadenosine</name>
        <dbReference type="ChEBI" id="CHEBI:17509"/>
    </ligand>
</feature>
<dbReference type="GO" id="GO:0010487">
    <property type="term" value="F:thermospermine synthase activity"/>
    <property type="evidence" value="ECO:0007669"/>
    <property type="project" value="UniProtKB-EC"/>
</dbReference>
<feature type="domain" description="PABS" evidence="11">
    <location>
        <begin position="6"/>
        <end position="242"/>
    </location>
</feature>
<dbReference type="PROSITE" id="PS51006">
    <property type="entry name" value="PABS_2"/>
    <property type="match status" value="1"/>
</dbReference>
<dbReference type="NCBIfam" id="TIGR00417">
    <property type="entry name" value="speE"/>
    <property type="match status" value="1"/>
</dbReference>
<dbReference type="NCBIfam" id="NF002010">
    <property type="entry name" value="PRK00811.1"/>
    <property type="match status" value="1"/>
</dbReference>
<comment type="similarity">
    <text evidence="1 7 9">Belongs to the spermidine/spermine synthase family.</text>
</comment>
<dbReference type="InterPro" id="IPR029063">
    <property type="entry name" value="SAM-dependent_MTases_sf"/>
</dbReference>
<dbReference type="RefSeq" id="WP_099325517.1">
    <property type="nucleotide sequence ID" value="NZ_CP049055.1"/>
</dbReference>
<dbReference type="CDD" id="cd02440">
    <property type="entry name" value="AdoMet_MTases"/>
    <property type="match status" value="1"/>
</dbReference>
<dbReference type="EMBL" id="LT934425">
    <property type="protein sequence ID" value="SOH04852.1"/>
    <property type="molecule type" value="Genomic_DNA"/>
</dbReference>
<dbReference type="EC" id="2.5.1.16" evidence="7"/>
<dbReference type="Gene3D" id="2.30.140.10">
    <property type="entry name" value="Spermidine synthase, tetramerisation domain"/>
    <property type="match status" value="1"/>
</dbReference>
<evidence type="ECO:0000256" key="10">
    <source>
        <dbReference type="RuleBase" id="RU003837"/>
    </source>
</evidence>
<evidence type="ECO:0000256" key="7">
    <source>
        <dbReference type="HAMAP-Rule" id="MF_00198"/>
    </source>
</evidence>
<feature type="binding site" evidence="7">
    <location>
        <position position="35"/>
    </location>
    <ligand>
        <name>S-methyl-5'-thioadenosine</name>
        <dbReference type="ChEBI" id="CHEBI:17509"/>
    </ligand>
</feature>
<dbReference type="AlphaFoldDB" id="Q1PW20"/>
<evidence type="ECO:0000256" key="3">
    <source>
        <dbReference type="ARBA" id="ARBA00022679"/>
    </source>
</evidence>
<protein>
    <recommendedName>
        <fullName evidence="7">Polyamine aminopropyltransferase</fullName>
    </recommendedName>
    <alternativeName>
        <fullName evidence="7">Putrescine aminopropyltransferase</fullName>
        <shortName evidence="7">PAPT</shortName>
    </alternativeName>
    <alternativeName>
        <fullName evidence="7">Spermidine synthase</fullName>
        <shortName evidence="7">SPDS</shortName>
        <shortName evidence="7">SPDSY</shortName>
        <ecNumber evidence="7">2.5.1.16</ecNumber>
    </alternativeName>
</protein>
<comment type="catalytic activity">
    <reaction evidence="6">
        <text>S-adenosyl 3-(methylsulfanyl)propylamine + spermidine = thermospermine + S-methyl-5'-thioadenosine + H(+)</text>
        <dbReference type="Rhea" id="RHEA:30515"/>
        <dbReference type="ChEBI" id="CHEBI:15378"/>
        <dbReference type="ChEBI" id="CHEBI:17509"/>
        <dbReference type="ChEBI" id="CHEBI:57443"/>
        <dbReference type="ChEBI" id="CHEBI:57834"/>
        <dbReference type="ChEBI" id="CHEBI:59903"/>
        <dbReference type="EC" id="2.5.1.79"/>
    </reaction>
</comment>
<proteinExistence type="inferred from homology"/>
<dbReference type="InterPro" id="IPR030373">
    <property type="entry name" value="PABS_CS"/>
</dbReference>
<comment type="catalytic activity">
    <reaction evidence="7 10">
        <text>S-adenosyl 3-(methylsulfanyl)propylamine + putrescine = S-methyl-5'-thioadenosine + spermidine + H(+)</text>
        <dbReference type="Rhea" id="RHEA:12721"/>
        <dbReference type="ChEBI" id="CHEBI:15378"/>
        <dbReference type="ChEBI" id="CHEBI:17509"/>
        <dbReference type="ChEBI" id="CHEBI:57443"/>
        <dbReference type="ChEBI" id="CHEBI:57834"/>
        <dbReference type="ChEBI" id="CHEBI:326268"/>
        <dbReference type="EC" id="2.5.1.16"/>
    </reaction>
</comment>
<evidence type="ECO:0000313" key="16">
    <source>
        <dbReference type="Proteomes" id="UP000501926"/>
    </source>
</evidence>
<evidence type="ECO:0000256" key="5">
    <source>
        <dbReference type="ARBA" id="ARBA00023115"/>
    </source>
</evidence>
<dbReference type="InterPro" id="IPR035246">
    <property type="entry name" value="Spermidine_synt_N"/>
</dbReference>
<dbReference type="InterPro" id="IPR037163">
    <property type="entry name" value="Spermidine_synt_N_sf"/>
</dbReference>
<feature type="binding site" evidence="7">
    <location>
        <position position="110"/>
    </location>
    <ligand>
        <name>S-methyl-5'-thioadenosine</name>
        <dbReference type="ChEBI" id="CHEBI:17509"/>
    </ligand>
</feature>
<organism evidence="12">
    <name type="scientific">Kuenenia stuttgartiensis</name>
    <dbReference type="NCBI Taxonomy" id="174633"/>
    <lineage>
        <taxon>Bacteria</taxon>
        <taxon>Pseudomonadati</taxon>
        <taxon>Planctomycetota</taxon>
        <taxon>Candidatus Brocadiia</taxon>
        <taxon>Candidatus Brocadiales</taxon>
        <taxon>Candidatus Brocadiaceae</taxon>
        <taxon>Candidatus Kuenenia</taxon>
    </lineage>
</organism>
<dbReference type="FunFam" id="3.40.50.150:FF:000088">
    <property type="entry name" value="Polyamine aminopropyltransferase"/>
    <property type="match status" value="1"/>
</dbReference>
<dbReference type="Pfam" id="PF17284">
    <property type="entry name" value="Spermine_synt_N"/>
    <property type="match status" value="1"/>
</dbReference>
<gene>
    <name evidence="7 12" type="primary">speE</name>
    <name evidence="13" type="ORF">KsCSTR_47040</name>
    <name evidence="14" type="ORF">KSMBR1_2363</name>
    <name evidence="12" type="ORF">kustc0686</name>
</gene>
<keyword evidence="5 7" id="KW-0620">Polyamine biosynthesis</keyword>
<keyword evidence="4 7" id="KW-0745">Spermidine biosynthesis</keyword>
<feature type="binding site" evidence="7">
    <location>
        <position position="90"/>
    </location>
    <ligand>
        <name>spermidine</name>
        <dbReference type="ChEBI" id="CHEBI:57834"/>
    </ligand>
</feature>
<dbReference type="Gene3D" id="3.40.50.150">
    <property type="entry name" value="Vaccinia Virus protein VP39"/>
    <property type="match status" value="1"/>
</dbReference>
<dbReference type="UniPathway" id="UPA00248">
    <property type="reaction ID" value="UER00314"/>
</dbReference>
<evidence type="ECO:0000313" key="14">
    <source>
        <dbReference type="EMBL" id="SOH04852.1"/>
    </source>
</evidence>
<feature type="binding site" evidence="7">
    <location>
        <position position="66"/>
    </location>
    <ligand>
        <name>spermidine</name>
        <dbReference type="ChEBI" id="CHEBI:57834"/>
    </ligand>
</feature>
<sequence length="313" mass="35506">MEKLPLNWIDDYFSDYELHKLAFKNIVYEAESKHQKIIVVDTYSFGKCLILDNEFQSAESDEYVYHESLVQPSLIMHPEAQSVLIIGGGEGATLRETLRHKSVKKAVMVDINDEVISCAKKSLPSFHEGAFDDERTSLVIEDGRKYLENTDQQFDVIIIDVNDPVGGSPSAMLFTREFYQIAAGRLKKDGIVVVQSGAVSVTDNDLFSGIFHTLNDVFPHVFPYTTYIPSYACLWGFTIATHNLGDLDITGEEIDFRIGNRVNSALRYYDSITHHSLFNLPKYLREELKKSKHIIRDNAPLIKQYPGVSSEKI</sequence>
<feature type="active site" description="Proton acceptor" evidence="7 8">
    <location>
        <position position="160"/>
    </location>
</feature>
<dbReference type="PANTHER" id="PTHR43317:SF1">
    <property type="entry name" value="THERMOSPERMINE SYNTHASE ACAULIS5"/>
    <property type="match status" value="1"/>
</dbReference>
<dbReference type="Pfam" id="PF01564">
    <property type="entry name" value="Spermine_synth"/>
    <property type="match status" value="1"/>
</dbReference>
<dbReference type="EMBL" id="CP049055">
    <property type="protein sequence ID" value="QII14082.1"/>
    <property type="molecule type" value="Genomic_DNA"/>
</dbReference>
<evidence type="ECO:0000256" key="2">
    <source>
        <dbReference type="ARBA" id="ARBA00022490"/>
    </source>
</evidence>
<dbReference type="Proteomes" id="UP000221734">
    <property type="component" value="Chromosome Kuenenia_stuttgartiensis_MBR1"/>
</dbReference>
<accession>Q1PW20</accession>
<reference evidence="14" key="3">
    <citation type="submission" date="2017-10" db="EMBL/GenBank/DDBJ databases">
        <authorList>
            <person name="Banno H."/>
            <person name="Chua N.-H."/>
        </authorList>
    </citation>
    <scope>NUCLEOTIDE SEQUENCE [LARGE SCALE GENOMIC DNA]</scope>
    <source>
        <strain evidence="14">Kuenenia_mbr1_ru-nijmegen</strain>
    </source>
</reference>
<comment type="pathway">
    <text evidence="7">Amine and polyamine biosynthesis; spermidine biosynthesis; spermidine from putrescine: step 1/1.</text>
</comment>
<dbReference type="GO" id="GO:0008295">
    <property type="term" value="P:spermidine biosynthetic process"/>
    <property type="evidence" value="ECO:0007669"/>
    <property type="project" value="UniProtKB-UniRule"/>
</dbReference>